<name>A0AAJ7J2Q3_9HYME</name>
<dbReference type="Gene3D" id="1.10.238.10">
    <property type="entry name" value="EF-hand"/>
    <property type="match status" value="1"/>
</dbReference>
<dbReference type="SUPFAM" id="SSF47473">
    <property type="entry name" value="EF-hand"/>
    <property type="match status" value="1"/>
</dbReference>
<sequence>MHSYPLRTLFCLFYNWPNVSRSRLSTAASGVILIVLLDFRSVSRFENPAQLNQVRIIRLRIYRFSLRDSRRVTSFSCHWIFLAVAPLRRSISLQPGLQMSLSEFRKKKLIYVFNTFFDFDRSGAIDRKDLDLAIQRINENRGWSPDNPKAQSIRETLLKMWDGLRQGADTDQDGQVSRDEWYQLWEGYAKDPSNPTDWQAAYMNVTFQLFDASGDKSIDENEFCNVCSYDKVPEAEAREAFKKLQVGHQITWQSFTELWKEYFSSDDPAAPGNFIFGKTSF</sequence>
<dbReference type="CTD" id="6342"/>
<evidence type="ECO:0000313" key="4">
    <source>
        <dbReference type="RefSeq" id="XP_017883260.1"/>
    </source>
</evidence>
<dbReference type="Pfam" id="PF13202">
    <property type="entry name" value="EF-hand_5"/>
    <property type="match status" value="1"/>
</dbReference>
<evidence type="ECO:0000259" key="2">
    <source>
        <dbReference type="PROSITE" id="PS50222"/>
    </source>
</evidence>
<accession>A0AAJ7J2Q3</accession>
<dbReference type="PROSITE" id="PS50222">
    <property type="entry name" value="EF_HAND_2"/>
    <property type="match status" value="1"/>
</dbReference>
<dbReference type="GO" id="GO:0005509">
    <property type="term" value="F:calcium ion binding"/>
    <property type="evidence" value="ECO:0007669"/>
    <property type="project" value="InterPro"/>
</dbReference>
<dbReference type="InterPro" id="IPR002048">
    <property type="entry name" value="EF_hand_dom"/>
</dbReference>
<proteinExistence type="predicted"/>
<feature type="domain" description="EF-hand" evidence="2">
    <location>
        <begin position="198"/>
        <end position="233"/>
    </location>
</feature>
<dbReference type="PROSITE" id="PS00018">
    <property type="entry name" value="EF_HAND_1"/>
    <property type="match status" value="3"/>
</dbReference>
<keyword evidence="1" id="KW-0106">Calcium</keyword>
<dbReference type="InterPro" id="IPR011992">
    <property type="entry name" value="EF-hand-dom_pair"/>
</dbReference>
<dbReference type="AlphaFoldDB" id="A0AAJ7J2Q3"/>
<dbReference type="Proteomes" id="UP000694925">
    <property type="component" value="Unplaced"/>
</dbReference>
<organism evidence="3 4">
    <name type="scientific">Ceratina calcarata</name>
    <dbReference type="NCBI Taxonomy" id="156304"/>
    <lineage>
        <taxon>Eukaryota</taxon>
        <taxon>Metazoa</taxon>
        <taxon>Ecdysozoa</taxon>
        <taxon>Arthropoda</taxon>
        <taxon>Hexapoda</taxon>
        <taxon>Insecta</taxon>
        <taxon>Pterygota</taxon>
        <taxon>Neoptera</taxon>
        <taxon>Endopterygota</taxon>
        <taxon>Hymenoptera</taxon>
        <taxon>Apocrita</taxon>
        <taxon>Aculeata</taxon>
        <taxon>Apoidea</taxon>
        <taxon>Anthophila</taxon>
        <taxon>Apidae</taxon>
        <taxon>Ceratina</taxon>
        <taxon>Zadontomerus</taxon>
    </lineage>
</organism>
<evidence type="ECO:0000313" key="3">
    <source>
        <dbReference type="Proteomes" id="UP000694925"/>
    </source>
</evidence>
<protein>
    <submittedName>
        <fullName evidence="4">Calexcitin-2 isoform X1</fullName>
    </submittedName>
</protein>
<dbReference type="RefSeq" id="XP_017883260.1">
    <property type="nucleotide sequence ID" value="XM_018027771.2"/>
</dbReference>
<evidence type="ECO:0000256" key="1">
    <source>
        <dbReference type="ARBA" id="ARBA00022837"/>
    </source>
</evidence>
<keyword evidence="3" id="KW-1185">Reference proteome</keyword>
<dbReference type="GeneID" id="108626848"/>
<reference evidence="4" key="1">
    <citation type="submission" date="2025-08" db="UniProtKB">
        <authorList>
            <consortium name="RefSeq"/>
        </authorList>
    </citation>
    <scope>IDENTIFICATION</scope>
    <source>
        <tissue evidence="4">Whole body</tissue>
    </source>
</reference>
<dbReference type="KEGG" id="ccal:108626848"/>
<dbReference type="InterPro" id="IPR018247">
    <property type="entry name" value="EF_Hand_1_Ca_BS"/>
</dbReference>
<gene>
    <name evidence="4" type="primary">LOC108626848</name>
</gene>